<keyword evidence="1" id="KW-0732">Signal</keyword>
<evidence type="ECO:0000313" key="3">
    <source>
        <dbReference type="Proteomes" id="UP000199452"/>
    </source>
</evidence>
<reference evidence="2 3" key="1">
    <citation type="submission" date="2016-09" db="EMBL/GenBank/DDBJ databases">
        <authorList>
            <person name="Capua I."/>
            <person name="De Benedictis P."/>
            <person name="Joannis T."/>
            <person name="Lombin L.H."/>
            <person name="Cattoli G."/>
        </authorList>
    </citation>
    <scope>NUCLEOTIDE SEQUENCE [LARGE SCALE GENOMIC DNA]</scope>
    <source>
        <strain evidence="2 3">A7P-90m</strain>
    </source>
</reference>
<feature type="chain" id="PRO_5011597050" evidence="1">
    <location>
        <begin position="19"/>
        <end position="273"/>
    </location>
</feature>
<gene>
    <name evidence="2" type="ORF">SAMN05216323_102810</name>
</gene>
<dbReference type="EMBL" id="FMYP01000028">
    <property type="protein sequence ID" value="SDC36588.1"/>
    <property type="molecule type" value="Genomic_DNA"/>
</dbReference>
<accession>A0A1G6L0I8</accession>
<feature type="signal peptide" evidence="1">
    <location>
        <begin position="1"/>
        <end position="18"/>
    </location>
</feature>
<name>A0A1G6L0I8_9BACT</name>
<proteinExistence type="predicted"/>
<dbReference type="Proteomes" id="UP000199452">
    <property type="component" value="Unassembled WGS sequence"/>
</dbReference>
<sequence length="273" mass="30179">MKTLLNATKLSIYGLSFAFVLTSCGGGQQASTEAQDENLPKDSLVKMVTKYPLPTAFEVTNLLNKAGAGFILSISNSTNNVDKYFTEKSKAINLGIYGADLAYASTYQMKQETMNYLKVSKKLIDELQISTEFNATFAERVEKNIDNQDSLIQVISDSFFKTYEFLTNNGKDNLSLLVMSGSWTEGLYITTQIEKTSKNNQDIVKIIVNQNGSLVKLIELLDKNKANADVAEMLVKLQTISEAYKGVQGDKVDAKAIANLSSVVEKIRNEMVK</sequence>
<evidence type="ECO:0000313" key="2">
    <source>
        <dbReference type="EMBL" id="SDC36588.1"/>
    </source>
</evidence>
<dbReference type="AlphaFoldDB" id="A0A1G6L0I8"/>
<evidence type="ECO:0000256" key="1">
    <source>
        <dbReference type="SAM" id="SignalP"/>
    </source>
</evidence>
<dbReference type="RefSeq" id="WP_092438034.1">
    <property type="nucleotide sequence ID" value="NZ_FMYP01000028.1"/>
</dbReference>
<protein>
    <submittedName>
        <fullName evidence="2">Uncharacterized protein</fullName>
    </submittedName>
</protein>
<organism evidence="2 3">
    <name type="scientific">Williamwhitmania taraxaci</name>
    <dbReference type="NCBI Taxonomy" id="1640674"/>
    <lineage>
        <taxon>Bacteria</taxon>
        <taxon>Pseudomonadati</taxon>
        <taxon>Bacteroidota</taxon>
        <taxon>Bacteroidia</taxon>
        <taxon>Bacteroidales</taxon>
        <taxon>Williamwhitmaniaceae</taxon>
        <taxon>Williamwhitmania</taxon>
    </lineage>
</organism>
<dbReference type="PROSITE" id="PS51257">
    <property type="entry name" value="PROKAR_LIPOPROTEIN"/>
    <property type="match status" value="1"/>
</dbReference>
<keyword evidence="3" id="KW-1185">Reference proteome</keyword>
<dbReference type="OrthoDB" id="1116284at2"/>
<dbReference type="STRING" id="1640674.SAMN05216323_102810"/>